<feature type="signal peptide" evidence="4">
    <location>
        <begin position="1"/>
        <end position="20"/>
    </location>
</feature>
<evidence type="ECO:0000313" key="6">
    <source>
        <dbReference type="Proteomes" id="UP000680348"/>
    </source>
</evidence>
<keyword evidence="6" id="KW-1185">Reference proteome</keyword>
<proteinExistence type="inferred from homology"/>
<dbReference type="Proteomes" id="UP000680348">
    <property type="component" value="Unassembled WGS sequence"/>
</dbReference>
<reference evidence="5" key="1">
    <citation type="submission" date="2021-04" db="EMBL/GenBank/DDBJ databases">
        <title>Pseudaminobacter soli sp. nov., isolated from paddy soil contaminated by heavy metals.</title>
        <authorList>
            <person name="Zhang K."/>
        </authorList>
    </citation>
    <scope>NUCLEOTIDE SEQUENCE</scope>
    <source>
        <strain evidence="5">19-2017</strain>
    </source>
</reference>
<dbReference type="AlphaFoldDB" id="A0A942E0I5"/>
<accession>A0A942E0I5</accession>
<evidence type="ECO:0000256" key="2">
    <source>
        <dbReference type="ARBA" id="ARBA00022729"/>
    </source>
</evidence>
<comment type="similarity">
    <text evidence="1">Belongs to the CsgA/CsgB family.</text>
</comment>
<evidence type="ECO:0000313" key="5">
    <source>
        <dbReference type="EMBL" id="MBS3651494.1"/>
    </source>
</evidence>
<evidence type="ECO:0000256" key="3">
    <source>
        <dbReference type="SAM" id="MobiDB-lite"/>
    </source>
</evidence>
<evidence type="ECO:0000256" key="1">
    <source>
        <dbReference type="ARBA" id="ARBA00009766"/>
    </source>
</evidence>
<dbReference type="RefSeq" id="WP_188257052.1">
    <property type="nucleotide sequence ID" value="NZ_JABVCF010000014.1"/>
</dbReference>
<keyword evidence="2 4" id="KW-0732">Signal</keyword>
<dbReference type="Pfam" id="PF07012">
    <property type="entry name" value="Curlin_rpt"/>
    <property type="match status" value="1"/>
</dbReference>
<evidence type="ECO:0000256" key="4">
    <source>
        <dbReference type="SAM" id="SignalP"/>
    </source>
</evidence>
<sequence>MKLALATATAMGLLMGAAWAGSSNTLYLEQNGANNTASVHQATGPGGNDIGTSGDPVSQTGDNNAFVFSNAGCCNEGLRQDNDVAKAEQVGHRNWLNIQVWNLSDHNDINNVQQQGNDNALQLDQNGSRSSTIGTVLQEGDRNTSLIRQNGARNSVVSATIVGSDNGTARSGELSSGRSAGSRIIQSGNDNVITESRIEGSNNKQATNTYAPPHDIQQYGSNNGHNASIARTLGSNGNGIKVTQRGDWNNFSIQQGVDANSAGNYATLTQDGSFNAAYVTQSGSNNHIIVDQDRNSNTATANFTGSGNGVGTLTGVAGALDTQHASLTQGTIFQDSGLAMSGNTVTYNVTGSNNLFAFAQLGGSNTINGTVGSSGVSNANQVAVIQTGSSNNSTFTQNGGSNNLAVSQ</sequence>
<name>A0A942E0I5_9HYPH</name>
<organism evidence="5 6">
    <name type="scientific">Pseudaminobacter soli</name>
    <name type="common">ex Zhang et al. 2022</name>
    <dbReference type="NCBI Taxonomy" id="2831468"/>
    <lineage>
        <taxon>Bacteria</taxon>
        <taxon>Pseudomonadati</taxon>
        <taxon>Pseudomonadota</taxon>
        <taxon>Alphaproteobacteria</taxon>
        <taxon>Hyphomicrobiales</taxon>
        <taxon>Phyllobacteriaceae</taxon>
        <taxon>Pseudaminobacter</taxon>
    </lineage>
</organism>
<dbReference type="EMBL" id="JAGWCR010000014">
    <property type="protein sequence ID" value="MBS3651494.1"/>
    <property type="molecule type" value="Genomic_DNA"/>
</dbReference>
<gene>
    <name evidence="5" type="ORF">KEU06_23025</name>
</gene>
<feature type="region of interest" description="Disordered" evidence="3">
    <location>
        <begin position="389"/>
        <end position="408"/>
    </location>
</feature>
<dbReference type="GO" id="GO:0007155">
    <property type="term" value="P:cell adhesion"/>
    <property type="evidence" value="ECO:0007669"/>
    <property type="project" value="InterPro"/>
</dbReference>
<dbReference type="GO" id="GO:0009289">
    <property type="term" value="C:pilus"/>
    <property type="evidence" value="ECO:0007669"/>
    <property type="project" value="InterPro"/>
</dbReference>
<comment type="caution">
    <text evidence="5">The sequence shown here is derived from an EMBL/GenBank/DDBJ whole genome shotgun (WGS) entry which is preliminary data.</text>
</comment>
<feature type="region of interest" description="Disordered" evidence="3">
    <location>
        <begin position="37"/>
        <end position="62"/>
    </location>
</feature>
<feature type="chain" id="PRO_5038128340" evidence="4">
    <location>
        <begin position="21"/>
        <end position="408"/>
    </location>
</feature>
<dbReference type="InterPro" id="IPR009742">
    <property type="entry name" value="Curlin_rpt"/>
</dbReference>
<protein>
    <submittedName>
        <fullName evidence="5">Curlin repeat-containing protein</fullName>
    </submittedName>
</protein>